<dbReference type="InterPro" id="IPR003339">
    <property type="entry name" value="ABC/ECF_trnsptr_transmembrane"/>
</dbReference>
<evidence type="ECO:0000313" key="7">
    <source>
        <dbReference type="Proteomes" id="UP000310541"/>
    </source>
</evidence>
<evidence type="ECO:0000256" key="3">
    <source>
        <dbReference type="ARBA" id="ARBA00022989"/>
    </source>
</evidence>
<dbReference type="EMBL" id="SWFM01000001">
    <property type="protein sequence ID" value="TKD71933.1"/>
    <property type="molecule type" value="Genomic_DNA"/>
</dbReference>
<feature type="transmembrane region" description="Helical" evidence="5">
    <location>
        <begin position="113"/>
        <end position="134"/>
    </location>
</feature>
<dbReference type="Pfam" id="PF02361">
    <property type="entry name" value="CbiQ"/>
    <property type="match status" value="1"/>
</dbReference>
<keyword evidence="3 5" id="KW-1133">Transmembrane helix</keyword>
<proteinExistence type="predicted"/>
<comment type="subcellular location">
    <subcellularLocation>
        <location evidence="1">Membrane</location>
        <topology evidence="1">Multi-pass membrane protein</topology>
    </subcellularLocation>
</comment>
<feature type="transmembrane region" description="Helical" evidence="5">
    <location>
        <begin position="61"/>
        <end position="83"/>
    </location>
</feature>
<keyword evidence="2 5" id="KW-0812">Transmembrane</keyword>
<gene>
    <name evidence="6" type="ORF">FBF83_03780</name>
</gene>
<dbReference type="AlphaFoldDB" id="A0A4U1ML73"/>
<dbReference type="OrthoDB" id="92887at2"/>
<sequence>MQWTLNYEETWLHRLNPAFKLIFFLVLFLLLLFIHNPNMITNVTVVPLLLLLFSTGHQKKVLLILILPFLLLFFSSASSMMFFGQGSTTWWKWGLIHITEESFYRGLHIGFRALNFALLGLLFALTTRPVYLFYSLIQQLKVPPRFAYSFMAAVRILPVMVEEFQQLRAALLIRGVKKKKGIGRITQTVTLYAVPLLSQSIRRAHRIAVAMEAKRFNNKERTYYYKPSFSKFDLIFLLYIAIGFGLAFWMSGAFPYFDITDVRQK</sequence>
<protein>
    <submittedName>
        <fullName evidence="6">Energy-coupling factor transporter transmembrane protein EcfT</fullName>
    </submittedName>
</protein>
<dbReference type="PANTHER" id="PTHR33514:SF1">
    <property type="entry name" value="ABC TRANSPORTER PERMEASE"/>
    <property type="match status" value="1"/>
</dbReference>
<dbReference type="RefSeq" id="WP_136945785.1">
    <property type="nucleotide sequence ID" value="NZ_SWFM01000001.1"/>
</dbReference>
<evidence type="ECO:0000256" key="2">
    <source>
        <dbReference type="ARBA" id="ARBA00022692"/>
    </source>
</evidence>
<evidence type="ECO:0000256" key="5">
    <source>
        <dbReference type="SAM" id="Phobius"/>
    </source>
</evidence>
<evidence type="ECO:0000256" key="4">
    <source>
        <dbReference type="ARBA" id="ARBA00023136"/>
    </source>
</evidence>
<keyword evidence="4 5" id="KW-0472">Membrane</keyword>
<dbReference type="GO" id="GO:0005886">
    <property type="term" value="C:plasma membrane"/>
    <property type="evidence" value="ECO:0007669"/>
    <property type="project" value="TreeGrafter"/>
</dbReference>
<comment type="caution">
    <text evidence="6">The sequence shown here is derived from an EMBL/GenBank/DDBJ whole genome shotgun (WGS) entry which is preliminary data.</text>
</comment>
<feature type="transmembrane region" description="Helical" evidence="5">
    <location>
        <begin position="234"/>
        <end position="257"/>
    </location>
</feature>
<accession>A0A4U1ML73</accession>
<evidence type="ECO:0000313" key="6">
    <source>
        <dbReference type="EMBL" id="TKD71933.1"/>
    </source>
</evidence>
<evidence type="ECO:0000256" key="1">
    <source>
        <dbReference type="ARBA" id="ARBA00004141"/>
    </source>
</evidence>
<dbReference type="CDD" id="cd16914">
    <property type="entry name" value="EcfT"/>
    <property type="match status" value="1"/>
</dbReference>
<feature type="transmembrane region" description="Helical" evidence="5">
    <location>
        <begin position="21"/>
        <end position="41"/>
    </location>
</feature>
<organism evidence="6 7">
    <name type="scientific">Guptibacillus hwajinpoensis</name>
    <dbReference type="NCBI Taxonomy" id="208199"/>
    <lineage>
        <taxon>Bacteria</taxon>
        <taxon>Bacillati</taxon>
        <taxon>Bacillota</taxon>
        <taxon>Bacilli</taxon>
        <taxon>Bacillales</taxon>
        <taxon>Guptibacillaceae</taxon>
        <taxon>Guptibacillus</taxon>
    </lineage>
</organism>
<dbReference type="Proteomes" id="UP000310541">
    <property type="component" value="Unassembled WGS sequence"/>
</dbReference>
<name>A0A4U1ML73_9BACL</name>
<dbReference type="PANTHER" id="PTHR33514">
    <property type="entry name" value="PROTEIN ABCI12, CHLOROPLASTIC"/>
    <property type="match status" value="1"/>
</dbReference>
<reference evidence="6 7" key="1">
    <citation type="submission" date="2019-04" db="EMBL/GenBank/DDBJ databases">
        <title>Genome sequence of Bacillus hwajinpoensis strain Y2.</title>
        <authorList>
            <person name="Fair J.L."/>
            <person name="Maclea K.S."/>
        </authorList>
    </citation>
    <scope>NUCLEOTIDE SEQUENCE [LARGE SCALE GENOMIC DNA]</scope>
    <source>
        <strain evidence="6 7">Y2</strain>
    </source>
</reference>